<dbReference type="EMBL" id="KI678288">
    <property type="protein sequence ID" value="ETL99585.1"/>
    <property type="molecule type" value="Genomic_DNA"/>
</dbReference>
<name>W2LSF4_PHYNI</name>
<accession>W2LSF4</accession>
<evidence type="ECO:0000313" key="1">
    <source>
        <dbReference type="EMBL" id="ETL99585.1"/>
    </source>
</evidence>
<reference evidence="1" key="1">
    <citation type="submission" date="2013-11" db="EMBL/GenBank/DDBJ databases">
        <title>The Genome Sequence of Phytophthora parasitica CHvinca01.</title>
        <authorList>
            <consortium name="The Broad Institute Genomics Platform"/>
            <person name="Russ C."/>
            <person name="Tyler B."/>
            <person name="Panabieres F."/>
            <person name="Shan W."/>
            <person name="Tripathy S."/>
            <person name="Grunwald N."/>
            <person name="Machado M."/>
            <person name="Johnson C.S."/>
            <person name="Arredondo F."/>
            <person name="Hong C."/>
            <person name="Coffey M."/>
            <person name="Young S.K."/>
            <person name="Zeng Q."/>
            <person name="Gargeya S."/>
            <person name="Fitzgerald M."/>
            <person name="Abouelleil A."/>
            <person name="Alvarado L."/>
            <person name="Chapman S.B."/>
            <person name="Gainer-Dewar J."/>
            <person name="Goldberg J."/>
            <person name="Griggs A."/>
            <person name="Gujja S."/>
            <person name="Hansen M."/>
            <person name="Howarth C."/>
            <person name="Imamovic A."/>
            <person name="Ireland A."/>
            <person name="Larimer J."/>
            <person name="McCowan C."/>
            <person name="Murphy C."/>
            <person name="Pearson M."/>
            <person name="Poon T.W."/>
            <person name="Priest M."/>
            <person name="Roberts A."/>
            <person name="Saif S."/>
            <person name="Shea T."/>
            <person name="Sykes S."/>
            <person name="Wortman J."/>
            <person name="Nusbaum C."/>
            <person name="Birren B."/>
        </authorList>
    </citation>
    <scope>NUCLEOTIDE SEQUENCE [LARGE SCALE GENOMIC DNA]</scope>
    <source>
        <strain evidence="1">CHvinca01</strain>
    </source>
</reference>
<sequence>MPNPAIDASVKTHRSASSVRNATKRMNAMPAANAIWSCRTSI</sequence>
<gene>
    <name evidence="1" type="ORF">L917_03582</name>
</gene>
<proteinExistence type="predicted"/>
<dbReference type="Proteomes" id="UP000054423">
    <property type="component" value="Unassembled WGS sequence"/>
</dbReference>
<dbReference type="AlphaFoldDB" id="W2LSF4"/>
<organism evidence="1">
    <name type="scientific">Phytophthora nicotianae</name>
    <name type="common">Potato buckeye rot agent</name>
    <name type="synonym">Phytophthora parasitica</name>
    <dbReference type="NCBI Taxonomy" id="4792"/>
    <lineage>
        <taxon>Eukaryota</taxon>
        <taxon>Sar</taxon>
        <taxon>Stramenopiles</taxon>
        <taxon>Oomycota</taxon>
        <taxon>Peronosporomycetes</taxon>
        <taxon>Peronosporales</taxon>
        <taxon>Peronosporaceae</taxon>
        <taxon>Phytophthora</taxon>
    </lineage>
</organism>
<protein>
    <submittedName>
        <fullName evidence="1">Uncharacterized protein</fullName>
    </submittedName>
</protein>